<accession>A0A7C3J6D1</accession>
<dbReference type="PANTHER" id="PTHR36304">
    <property type="entry name" value="DOMAIN GTPASE-ACTIVATING PROTEIN, PUTATIVE-RELATED-RELATED"/>
    <property type="match status" value="1"/>
</dbReference>
<dbReference type="PANTHER" id="PTHR36304:SF4">
    <property type="entry name" value="DUF4388 DOMAIN-CONTAINING PROTEIN"/>
    <property type="match status" value="1"/>
</dbReference>
<sequence length="297" mass="34386">MDKEKVDLKANLEIFSPVEFINLISSKQRTGVLIFNFEDKEGKIFFENGLPKHAVYNTFTGEEALYNLSIERNGVITYIDGEKTDEITIEQQNTSSLIEQIEKRRIEFDDILKRLPSFDAVLEKRAEGLGDNISLRKTDWVIIRIVDGKKNIRTVIKESNLPLIESYKSLEYLISKGLIFDKSFVEKLRKDFEKSLNNILDTFSVKNTNSKDWFNFIVDLLTNSGFEIIAGFLKFKNEMIEIDDNADRFIDEAKVRNMKKILFEKIVEKGVEEYGGMIAKKKYRELLNKEGVSDGTF</sequence>
<proteinExistence type="predicted"/>
<protein>
    <submittedName>
        <fullName evidence="2">DUF4388 domain-containing protein</fullName>
    </submittedName>
</protein>
<name>A0A7C3J6D1_UNCW3</name>
<dbReference type="AlphaFoldDB" id="A0A7C3J6D1"/>
<dbReference type="Pfam" id="PF14332">
    <property type="entry name" value="DUF4388"/>
    <property type="match status" value="1"/>
</dbReference>
<comment type="caution">
    <text evidence="2">The sequence shown here is derived from an EMBL/GenBank/DDBJ whole genome shotgun (WGS) entry which is preliminary data.</text>
</comment>
<evidence type="ECO:0000313" key="2">
    <source>
        <dbReference type="EMBL" id="HFK23894.1"/>
    </source>
</evidence>
<reference evidence="2" key="1">
    <citation type="journal article" date="2020" name="mSystems">
        <title>Genome- and Community-Level Interaction Insights into Carbon Utilization and Element Cycling Functions of Hydrothermarchaeota in Hydrothermal Sediment.</title>
        <authorList>
            <person name="Zhou Z."/>
            <person name="Liu Y."/>
            <person name="Xu W."/>
            <person name="Pan J."/>
            <person name="Luo Z.H."/>
            <person name="Li M."/>
        </authorList>
    </citation>
    <scope>NUCLEOTIDE SEQUENCE [LARGE SCALE GENOMIC DNA]</scope>
    <source>
        <strain evidence="2">SpSt-464</strain>
    </source>
</reference>
<evidence type="ECO:0000259" key="1">
    <source>
        <dbReference type="Pfam" id="PF14332"/>
    </source>
</evidence>
<organism evidence="2">
    <name type="scientific">candidate division WOR-3 bacterium</name>
    <dbReference type="NCBI Taxonomy" id="2052148"/>
    <lineage>
        <taxon>Bacteria</taxon>
        <taxon>Bacteria division WOR-3</taxon>
    </lineage>
</organism>
<feature type="domain" description="PatA-like N-terminal" evidence="1">
    <location>
        <begin position="11"/>
        <end position="101"/>
    </location>
</feature>
<dbReference type="InterPro" id="IPR025497">
    <property type="entry name" value="PatA-like_N"/>
</dbReference>
<gene>
    <name evidence="2" type="ORF">ENS15_04505</name>
</gene>
<dbReference type="EMBL" id="DSTT01000005">
    <property type="protein sequence ID" value="HFK23894.1"/>
    <property type="molecule type" value="Genomic_DNA"/>
</dbReference>